<dbReference type="NCBIfam" id="TIGR00251">
    <property type="entry name" value="DUF167 family protein"/>
    <property type="match status" value="1"/>
</dbReference>
<evidence type="ECO:0000256" key="1">
    <source>
        <dbReference type="ARBA" id="ARBA00010364"/>
    </source>
</evidence>
<dbReference type="InterPro" id="IPR036591">
    <property type="entry name" value="YggU-like_sf"/>
</dbReference>
<protein>
    <recommendedName>
        <fullName evidence="2">UPF0235 protein Abiwalacus_03050</fullName>
    </recommendedName>
</protein>
<dbReference type="SMART" id="SM01152">
    <property type="entry name" value="DUF167"/>
    <property type="match status" value="1"/>
</dbReference>
<gene>
    <name evidence="3" type="ORF">Abiwalacus_03050</name>
</gene>
<dbReference type="PANTHER" id="PTHR13420">
    <property type="entry name" value="UPF0235 PROTEIN C15ORF40"/>
    <property type="match status" value="1"/>
</dbReference>
<accession>A0ABM7ZDH2</accession>
<comment type="similarity">
    <text evidence="1 2">Belongs to the UPF0235 family.</text>
</comment>
<dbReference type="Pfam" id="PF02594">
    <property type="entry name" value="DUF167"/>
    <property type="match status" value="1"/>
</dbReference>
<dbReference type="Gene3D" id="3.30.1200.10">
    <property type="entry name" value="YggU-like"/>
    <property type="match status" value="1"/>
</dbReference>
<evidence type="ECO:0000313" key="4">
    <source>
        <dbReference type="Proteomes" id="UP001062263"/>
    </source>
</evidence>
<evidence type="ECO:0000313" key="3">
    <source>
        <dbReference type="EMBL" id="BDL42731.1"/>
    </source>
</evidence>
<proteinExistence type="inferred from homology"/>
<dbReference type="SUPFAM" id="SSF69786">
    <property type="entry name" value="YggU-like"/>
    <property type="match status" value="1"/>
</dbReference>
<name>A0ABM7ZDH2_9BACT</name>
<sequence>MKLALKVIPNAKKSEAAGWEEDPRTGRTLKLRIAAPPVEGKANKAVILFLASWLGIPKSSVILLRGETGRLKVVELPEECAEKLSRLAP</sequence>
<evidence type="ECO:0000256" key="2">
    <source>
        <dbReference type="HAMAP-Rule" id="MF_00634"/>
    </source>
</evidence>
<dbReference type="EMBL" id="AP025943">
    <property type="protein sequence ID" value="BDL42731.1"/>
    <property type="molecule type" value="Genomic_DNA"/>
</dbReference>
<dbReference type="InterPro" id="IPR003746">
    <property type="entry name" value="DUF167"/>
</dbReference>
<keyword evidence="4" id="KW-1185">Reference proteome</keyword>
<reference evidence="3" key="1">
    <citation type="submission" date="2022-06" db="EMBL/GenBank/DDBJ databases">
        <title>Akkermansia biwalacus sp. nov., an anaerobic mucin-degrading bacterium isolated from human intestine.</title>
        <authorList>
            <person name="Kobayashi Y."/>
            <person name="Inoue S."/>
            <person name="Kawahara T."/>
            <person name="Kohda N."/>
        </authorList>
    </citation>
    <scope>NUCLEOTIDE SEQUENCE</scope>
    <source>
        <strain evidence="3">WON2089</strain>
    </source>
</reference>
<dbReference type="RefSeq" id="WP_215435377.1">
    <property type="nucleotide sequence ID" value="NZ_AP025943.1"/>
</dbReference>
<dbReference type="PANTHER" id="PTHR13420:SF7">
    <property type="entry name" value="UPF0235 PROTEIN C15ORF40"/>
    <property type="match status" value="1"/>
</dbReference>
<dbReference type="HAMAP" id="MF_00634">
    <property type="entry name" value="UPF0235"/>
    <property type="match status" value="1"/>
</dbReference>
<dbReference type="Proteomes" id="UP001062263">
    <property type="component" value="Chromosome"/>
</dbReference>
<organism evidence="3 4">
    <name type="scientific">Akkermansia biwaensis</name>
    <dbReference type="NCBI Taxonomy" id="2946555"/>
    <lineage>
        <taxon>Bacteria</taxon>
        <taxon>Pseudomonadati</taxon>
        <taxon>Verrucomicrobiota</taxon>
        <taxon>Verrucomicrobiia</taxon>
        <taxon>Verrucomicrobiales</taxon>
        <taxon>Akkermansiaceae</taxon>
        <taxon>Akkermansia</taxon>
    </lineage>
</organism>